<keyword evidence="2" id="KW-0067">ATP-binding</keyword>
<organism evidence="5 6">
    <name type="scientific">Smittium angustum</name>
    <dbReference type="NCBI Taxonomy" id="133377"/>
    <lineage>
        <taxon>Eukaryota</taxon>
        <taxon>Fungi</taxon>
        <taxon>Fungi incertae sedis</taxon>
        <taxon>Zoopagomycota</taxon>
        <taxon>Kickxellomycotina</taxon>
        <taxon>Harpellomycetes</taxon>
        <taxon>Harpellales</taxon>
        <taxon>Legeriomycetaceae</taxon>
        <taxon>Smittium</taxon>
    </lineage>
</organism>
<evidence type="ECO:0000256" key="2">
    <source>
        <dbReference type="ARBA" id="ARBA00022840"/>
    </source>
</evidence>
<dbReference type="InterPro" id="IPR020588">
    <property type="entry name" value="RecA_ATP-bd"/>
</dbReference>
<dbReference type="Proteomes" id="UP000245591">
    <property type="component" value="Unassembled WGS sequence"/>
</dbReference>
<evidence type="ECO:0000256" key="3">
    <source>
        <dbReference type="SAM" id="MobiDB-lite"/>
    </source>
</evidence>
<gene>
    <name evidence="5" type="ORF">BB558_004163</name>
</gene>
<feature type="region of interest" description="Disordered" evidence="3">
    <location>
        <begin position="100"/>
        <end position="121"/>
    </location>
</feature>
<dbReference type="GO" id="GO:0000722">
    <property type="term" value="P:telomere maintenance via recombination"/>
    <property type="evidence" value="ECO:0007669"/>
    <property type="project" value="TreeGrafter"/>
</dbReference>
<dbReference type="Gene3D" id="3.40.50.300">
    <property type="entry name" value="P-loop containing nucleotide triphosphate hydrolases"/>
    <property type="match status" value="1"/>
</dbReference>
<protein>
    <recommendedName>
        <fullName evidence="4">RecA family profile 1 domain-containing protein</fullName>
    </recommendedName>
</protein>
<dbReference type="PANTHER" id="PTHR46487:SF1">
    <property type="entry name" value="DNA REPAIR PROTEIN XRCC3"/>
    <property type="match status" value="1"/>
</dbReference>
<dbReference type="PROSITE" id="PS50162">
    <property type="entry name" value="RECA_2"/>
    <property type="match status" value="1"/>
</dbReference>
<dbReference type="GO" id="GO:0061982">
    <property type="term" value="P:meiosis I cell cycle process"/>
    <property type="evidence" value="ECO:0007669"/>
    <property type="project" value="UniProtKB-ARBA"/>
</dbReference>
<dbReference type="GO" id="GO:0000400">
    <property type="term" value="F:four-way junction DNA binding"/>
    <property type="evidence" value="ECO:0007669"/>
    <property type="project" value="TreeGrafter"/>
</dbReference>
<sequence length="330" mass="37164">MNALEKKELYLSTGDSRIDKILGGGIRSGILTEIVGESSAGKTQLCFQLCLTAQLPLELGGLGGEVVYILTEEKFSLKRMEQLIPLFYRRLGIDYCSESFSSPQKVSKSNTNSKNQSNDCESRDNIDKYAIRDILKKIHIRFYFDKDQLSFGVIHQLPDFVEKNNVKLIVIDSIAAVMRFHYESISSHINNEMELYYERNEMLISIANSLKKTAFKNNCAVVCVNQVSDKILDLNEKLSNFMIPSTNHNSNLDKTPALGPKWASSVNAQIFLKLKRANNSSNTITNDEVNPESQVSANRRWITGSRIPWAGQETEEFYISGSGIHAVHHS</sequence>
<accession>A0A2U1J429</accession>
<reference evidence="5 6" key="1">
    <citation type="journal article" date="2018" name="MBio">
        <title>Comparative Genomics Reveals the Core Gene Toolbox for the Fungus-Insect Symbiosis.</title>
        <authorList>
            <person name="Wang Y."/>
            <person name="Stata M."/>
            <person name="Wang W."/>
            <person name="Stajich J.E."/>
            <person name="White M.M."/>
            <person name="Moncalvo J.M."/>
        </authorList>
    </citation>
    <scope>NUCLEOTIDE SEQUENCE [LARGE SCALE GENOMIC DNA]</scope>
    <source>
        <strain evidence="5 6">AUS-126-30</strain>
    </source>
</reference>
<dbReference type="InterPro" id="IPR027417">
    <property type="entry name" value="P-loop_NTPase"/>
</dbReference>
<dbReference type="PANTHER" id="PTHR46487">
    <property type="entry name" value="DNA REPAIR PROTEIN XRCC3"/>
    <property type="match status" value="1"/>
</dbReference>
<proteinExistence type="predicted"/>
<evidence type="ECO:0000259" key="4">
    <source>
        <dbReference type="PROSITE" id="PS50162"/>
    </source>
</evidence>
<evidence type="ECO:0000256" key="1">
    <source>
        <dbReference type="ARBA" id="ARBA00022741"/>
    </source>
</evidence>
<feature type="compositionally biased region" description="Low complexity" evidence="3">
    <location>
        <begin position="105"/>
        <end position="118"/>
    </location>
</feature>
<dbReference type="EMBL" id="MBFU01000387">
    <property type="protein sequence ID" value="PVZ99804.1"/>
    <property type="molecule type" value="Genomic_DNA"/>
</dbReference>
<evidence type="ECO:0000313" key="5">
    <source>
        <dbReference type="EMBL" id="PVZ99804.1"/>
    </source>
</evidence>
<feature type="domain" description="RecA family profile 1" evidence="4">
    <location>
        <begin position="7"/>
        <end position="227"/>
    </location>
</feature>
<dbReference type="GO" id="GO:0071140">
    <property type="term" value="P:resolution of mitotic recombination intermediates"/>
    <property type="evidence" value="ECO:0007669"/>
    <property type="project" value="TreeGrafter"/>
</dbReference>
<dbReference type="InterPro" id="IPR016467">
    <property type="entry name" value="DNA_recomb/repair_RecA-like"/>
</dbReference>
<dbReference type="GO" id="GO:0045003">
    <property type="term" value="P:double-strand break repair via synthesis-dependent strand annealing"/>
    <property type="evidence" value="ECO:0007669"/>
    <property type="project" value="TreeGrafter"/>
</dbReference>
<comment type="caution">
    <text evidence="5">The sequence shown here is derived from an EMBL/GenBank/DDBJ whole genome shotgun (WGS) entry which is preliminary data.</text>
</comment>
<dbReference type="GO" id="GO:0140664">
    <property type="term" value="F:ATP-dependent DNA damage sensor activity"/>
    <property type="evidence" value="ECO:0007669"/>
    <property type="project" value="InterPro"/>
</dbReference>
<dbReference type="Pfam" id="PF08423">
    <property type="entry name" value="Rad51"/>
    <property type="match status" value="1"/>
</dbReference>
<dbReference type="GO" id="GO:0033065">
    <property type="term" value="C:Rad51C-XRCC3 complex"/>
    <property type="evidence" value="ECO:0007669"/>
    <property type="project" value="TreeGrafter"/>
</dbReference>
<dbReference type="GO" id="GO:0090656">
    <property type="term" value="P:t-circle formation"/>
    <property type="evidence" value="ECO:0007669"/>
    <property type="project" value="TreeGrafter"/>
</dbReference>
<evidence type="ECO:0000313" key="6">
    <source>
        <dbReference type="Proteomes" id="UP000245591"/>
    </source>
</evidence>
<dbReference type="PIRSF" id="PIRSF005856">
    <property type="entry name" value="Rad51"/>
    <property type="match status" value="1"/>
</dbReference>
<keyword evidence="1" id="KW-0547">Nucleotide-binding</keyword>
<dbReference type="GO" id="GO:0005657">
    <property type="term" value="C:replication fork"/>
    <property type="evidence" value="ECO:0007669"/>
    <property type="project" value="TreeGrafter"/>
</dbReference>
<dbReference type="GO" id="GO:0005524">
    <property type="term" value="F:ATP binding"/>
    <property type="evidence" value="ECO:0007669"/>
    <property type="project" value="UniProtKB-KW"/>
</dbReference>
<dbReference type="AlphaFoldDB" id="A0A2U1J429"/>
<dbReference type="SUPFAM" id="SSF52540">
    <property type="entry name" value="P-loop containing nucleoside triphosphate hydrolases"/>
    <property type="match status" value="1"/>
</dbReference>
<dbReference type="InterPro" id="IPR013632">
    <property type="entry name" value="Rad51_C"/>
</dbReference>
<keyword evidence="6" id="KW-1185">Reference proteome</keyword>
<name>A0A2U1J429_SMIAN</name>